<dbReference type="EMBL" id="VSRR010003479">
    <property type="protein sequence ID" value="MPC36306.1"/>
    <property type="molecule type" value="Genomic_DNA"/>
</dbReference>
<comment type="caution">
    <text evidence="1">The sequence shown here is derived from an EMBL/GenBank/DDBJ whole genome shotgun (WGS) entry which is preliminary data.</text>
</comment>
<keyword evidence="2" id="KW-1185">Reference proteome</keyword>
<name>A0A5B7ET37_PORTR</name>
<evidence type="ECO:0000313" key="2">
    <source>
        <dbReference type="Proteomes" id="UP000324222"/>
    </source>
</evidence>
<accession>A0A5B7ET37</accession>
<organism evidence="1 2">
    <name type="scientific">Portunus trituberculatus</name>
    <name type="common">Swimming crab</name>
    <name type="synonym">Neptunus trituberculatus</name>
    <dbReference type="NCBI Taxonomy" id="210409"/>
    <lineage>
        <taxon>Eukaryota</taxon>
        <taxon>Metazoa</taxon>
        <taxon>Ecdysozoa</taxon>
        <taxon>Arthropoda</taxon>
        <taxon>Crustacea</taxon>
        <taxon>Multicrustacea</taxon>
        <taxon>Malacostraca</taxon>
        <taxon>Eumalacostraca</taxon>
        <taxon>Eucarida</taxon>
        <taxon>Decapoda</taxon>
        <taxon>Pleocyemata</taxon>
        <taxon>Brachyura</taxon>
        <taxon>Eubrachyura</taxon>
        <taxon>Portunoidea</taxon>
        <taxon>Portunidae</taxon>
        <taxon>Portuninae</taxon>
        <taxon>Portunus</taxon>
    </lineage>
</organism>
<reference evidence="1 2" key="1">
    <citation type="submission" date="2019-05" db="EMBL/GenBank/DDBJ databases">
        <title>Another draft genome of Portunus trituberculatus and its Hox gene families provides insights of decapod evolution.</title>
        <authorList>
            <person name="Jeong J.-H."/>
            <person name="Song I."/>
            <person name="Kim S."/>
            <person name="Choi T."/>
            <person name="Kim D."/>
            <person name="Ryu S."/>
            <person name="Kim W."/>
        </authorList>
    </citation>
    <scope>NUCLEOTIDE SEQUENCE [LARGE SCALE GENOMIC DNA]</scope>
    <source>
        <tissue evidence="1">Muscle</tissue>
    </source>
</reference>
<evidence type="ECO:0000313" key="1">
    <source>
        <dbReference type="EMBL" id="MPC36306.1"/>
    </source>
</evidence>
<dbReference type="Proteomes" id="UP000324222">
    <property type="component" value="Unassembled WGS sequence"/>
</dbReference>
<proteinExistence type="predicted"/>
<gene>
    <name evidence="1" type="ORF">E2C01_029760</name>
</gene>
<dbReference type="AlphaFoldDB" id="A0A5B7ET37"/>
<protein>
    <submittedName>
        <fullName evidence="1">Uncharacterized protein</fullName>
    </submittedName>
</protein>
<sequence>MQKFGSELSRRSLGTRCVWEALGIKLSAVSFIVQWVDTRSNTSPVAVPCCDWWREQRGWDDSSGDAMVTVVVVND</sequence>